<dbReference type="CDD" id="cd04179">
    <property type="entry name" value="DPM_DPG-synthase_like"/>
    <property type="match status" value="1"/>
</dbReference>
<keyword evidence="5" id="KW-1185">Reference proteome</keyword>
<feature type="domain" description="Glycosyltransferase 2-like" evidence="2">
    <location>
        <begin position="17"/>
        <end position="129"/>
    </location>
</feature>
<dbReference type="Pfam" id="PF09835">
    <property type="entry name" value="DUF2062"/>
    <property type="match status" value="1"/>
</dbReference>
<feature type="transmembrane region" description="Helical" evidence="1">
    <location>
        <begin position="317"/>
        <end position="339"/>
    </location>
</feature>
<dbReference type="SUPFAM" id="SSF53448">
    <property type="entry name" value="Nucleotide-diphospho-sugar transferases"/>
    <property type="match status" value="1"/>
</dbReference>
<feature type="transmembrane region" description="Helical" evidence="1">
    <location>
        <begin position="279"/>
        <end position="305"/>
    </location>
</feature>
<dbReference type="InterPro" id="IPR001173">
    <property type="entry name" value="Glyco_trans_2-like"/>
</dbReference>
<keyword evidence="1" id="KW-1133">Transmembrane helix</keyword>
<keyword evidence="1" id="KW-0812">Transmembrane</keyword>
<dbReference type="Gene3D" id="3.90.550.10">
    <property type="entry name" value="Spore Coat Polysaccharide Biosynthesis Protein SpsA, Chain A"/>
    <property type="match status" value="1"/>
</dbReference>
<dbReference type="PANTHER" id="PTHR10859">
    <property type="entry name" value="GLYCOSYL TRANSFERASE"/>
    <property type="match status" value="1"/>
</dbReference>
<dbReference type="InterPro" id="IPR018639">
    <property type="entry name" value="DUF2062"/>
</dbReference>
<evidence type="ECO:0000259" key="3">
    <source>
        <dbReference type="Pfam" id="PF09835"/>
    </source>
</evidence>
<sequence length="398" mass="45560">MQNPEKIAQKITDFNCCVLIPTYNNQATLDRVIQGVLYYTNQIIIINDGATDSTKRILTHYPKLTQIHLEKNKGKGNALRLGLHKAEALGFDYAISIDSDGQHYPDDIPLFLEELENSETKDLLLIGARNLNAKGMPRKNSFANKFSNFWYWAETGFTLQDTQSGFRLYPVKEINKIKFLSTKFEFEVEVIVKASWNGIEVKNIPIRVLYDPDERVSHYRPFKDFIRISAMNTWLFTIAIVYIKPRDFYRKFKEKGFKRFFKEDLIGSEDSNIKKSLSIALGTFIGISPFWGFHSILSIVVAAALKLNKVISFAFSNVSFPIFIPFILYGSLKLGGFMLGRRSLDLHQIDENFKIGVYLFQYILGSFALAFIMAVLFGLAGFIYLQIKTGNKKKVKHG</sequence>
<proteinExistence type="predicted"/>
<dbReference type="PANTHER" id="PTHR10859:SF91">
    <property type="entry name" value="DOLICHYL-PHOSPHATE BETA-GLUCOSYLTRANSFERASE"/>
    <property type="match status" value="1"/>
</dbReference>
<feature type="domain" description="DUF2062" evidence="3">
    <location>
        <begin position="276"/>
        <end position="386"/>
    </location>
</feature>
<organism evidence="4 5">
    <name type="scientific">Aureibaculum algae</name>
    <dbReference type="NCBI Taxonomy" id="2584122"/>
    <lineage>
        <taxon>Bacteria</taxon>
        <taxon>Pseudomonadati</taxon>
        <taxon>Bacteroidota</taxon>
        <taxon>Flavobacteriia</taxon>
        <taxon>Flavobacteriales</taxon>
        <taxon>Flavobacteriaceae</taxon>
        <taxon>Aureibaculum</taxon>
    </lineage>
</organism>
<name>A0A5B7TW87_9FLAO</name>
<dbReference type="AlphaFoldDB" id="A0A5B7TW87"/>
<dbReference type="Proteomes" id="UP000306229">
    <property type="component" value="Chromosome"/>
</dbReference>
<evidence type="ECO:0000313" key="4">
    <source>
        <dbReference type="EMBL" id="QCX39584.1"/>
    </source>
</evidence>
<dbReference type="EMBL" id="CP040749">
    <property type="protein sequence ID" value="QCX39584.1"/>
    <property type="molecule type" value="Genomic_DNA"/>
</dbReference>
<protein>
    <submittedName>
        <fullName evidence="4">DUF2062 domain-containing protein</fullName>
    </submittedName>
</protein>
<dbReference type="RefSeq" id="WP_138950433.1">
    <property type="nucleotide sequence ID" value="NZ_CP040749.1"/>
</dbReference>
<dbReference type="Pfam" id="PF00535">
    <property type="entry name" value="Glycos_transf_2"/>
    <property type="match status" value="1"/>
</dbReference>
<feature type="transmembrane region" description="Helical" evidence="1">
    <location>
        <begin position="225"/>
        <end position="243"/>
    </location>
</feature>
<keyword evidence="1" id="KW-0472">Membrane</keyword>
<gene>
    <name evidence="4" type="ORF">FF125_14455</name>
</gene>
<dbReference type="InterPro" id="IPR029044">
    <property type="entry name" value="Nucleotide-diphossugar_trans"/>
</dbReference>
<evidence type="ECO:0000256" key="1">
    <source>
        <dbReference type="SAM" id="Phobius"/>
    </source>
</evidence>
<evidence type="ECO:0000313" key="5">
    <source>
        <dbReference type="Proteomes" id="UP000306229"/>
    </source>
</evidence>
<evidence type="ECO:0000259" key="2">
    <source>
        <dbReference type="Pfam" id="PF00535"/>
    </source>
</evidence>
<feature type="transmembrane region" description="Helical" evidence="1">
    <location>
        <begin position="359"/>
        <end position="385"/>
    </location>
</feature>
<dbReference type="KEGG" id="fbe:FF125_14455"/>
<dbReference type="OrthoDB" id="9810303at2"/>
<accession>A0A5B7TW87</accession>
<dbReference type="GO" id="GO:0006487">
    <property type="term" value="P:protein N-linked glycosylation"/>
    <property type="evidence" value="ECO:0007669"/>
    <property type="project" value="TreeGrafter"/>
</dbReference>
<reference evidence="4 5" key="1">
    <citation type="submission" date="2019-05" db="EMBL/GenBank/DDBJ databases">
        <title>Algicella ahnfeltiae gen. nov., sp. nov., a novel marine bacterium of the family Flavobacteriaceae isolated from a red alga.</title>
        <authorList>
            <person name="Nedashkovskaya O.I."/>
            <person name="Kukhlevskiy A.D."/>
            <person name="Kim S.-G."/>
            <person name="Zhukova N.V."/>
            <person name="Mikhailov V.V."/>
        </authorList>
    </citation>
    <scope>NUCLEOTIDE SEQUENCE [LARGE SCALE GENOMIC DNA]</scope>
    <source>
        <strain evidence="4 5">10Alg115</strain>
    </source>
</reference>